<evidence type="ECO:0000313" key="12">
    <source>
        <dbReference type="EMBL" id="CEO50191.1"/>
    </source>
</evidence>
<evidence type="ECO:0000256" key="9">
    <source>
        <dbReference type="SAM" id="MobiDB-lite"/>
    </source>
</evidence>
<evidence type="ECO:0000256" key="8">
    <source>
        <dbReference type="RuleBase" id="RU367110"/>
    </source>
</evidence>
<comment type="subcellular location">
    <subcellularLocation>
        <location evidence="8">Nucleus</location>
    </subcellularLocation>
</comment>
<keyword evidence="5 7" id="KW-0863">Zinc-finger</keyword>
<dbReference type="SMART" id="SM00356">
    <property type="entry name" value="ZnF_C3H1"/>
    <property type="match status" value="1"/>
</dbReference>
<sequence length="306" mass="33763">MPSMNLMFRHKEAMASTSEAADDAAAAPVIQFKKKSRKGNIIKKRPVTPEKKDSSDDDSSSDDNGLQDARHKVKRRKKGTEVHSSTTADKSLAAILPTVHQADRSVAIKDSNDATKERNWHEENKPGAKIGPTKSASNVRMTTFTEYTLGICKDYKKTGHCGFGDACIFVHDRGDWTGGWKLDQDWDKAVKENKVPKSTVVASADRTRKFDTNNDDDASILENIPFACIICEKPYRDPIVTRCGHYFCESCALTRYRKDPSCAACGAATNGVFNTASRLRKLLQRKKEWEAKKAEAEAEAGGAGDA</sequence>
<dbReference type="InterPro" id="IPR000571">
    <property type="entry name" value="Znf_CCCH"/>
</dbReference>
<dbReference type="PANTHER" id="PTHR12930">
    <property type="entry name" value="ZINC FINGER PROTEIN 183"/>
    <property type="match status" value="1"/>
</dbReference>
<feature type="domain" description="C3H1-type" evidence="11">
    <location>
        <begin position="146"/>
        <end position="174"/>
    </location>
</feature>
<protein>
    <recommendedName>
        <fullName evidence="8">Pre-mRNA-splicing factor CWC24</fullName>
    </recommendedName>
</protein>
<comment type="function">
    <text evidence="1 8">Involved in pre-mRNA splicing.</text>
</comment>
<dbReference type="GO" id="GO:0008270">
    <property type="term" value="F:zinc ion binding"/>
    <property type="evidence" value="ECO:0007669"/>
    <property type="project" value="UniProtKB-KW"/>
</dbReference>
<feature type="zinc finger region" description="C3H1-type" evidence="7">
    <location>
        <begin position="146"/>
        <end position="174"/>
    </location>
</feature>
<evidence type="ECO:0000259" key="11">
    <source>
        <dbReference type="PROSITE" id="PS50103"/>
    </source>
</evidence>
<keyword evidence="8" id="KW-0508">mRNA splicing</keyword>
<dbReference type="Gene3D" id="3.30.40.10">
    <property type="entry name" value="Zinc/RING finger domain, C3HC4 (zinc finger)"/>
    <property type="match status" value="1"/>
</dbReference>
<keyword evidence="8" id="KW-0539">Nucleus</keyword>
<dbReference type="InterPro" id="IPR039971">
    <property type="entry name" value="CWC24-like"/>
</dbReference>
<dbReference type="Pfam" id="PF00642">
    <property type="entry name" value="zf-CCCH"/>
    <property type="match status" value="1"/>
</dbReference>
<keyword evidence="4 7" id="KW-0479">Metal-binding</keyword>
<dbReference type="GO" id="GO:0003677">
    <property type="term" value="F:DNA binding"/>
    <property type="evidence" value="ECO:0007669"/>
    <property type="project" value="UniProtKB-UniRule"/>
</dbReference>
<dbReference type="FunFam" id="3.30.40.10:FF:000045">
    <property type="entry name" value="RING finger protein 113A"/>
    <property type="match status" value="1"/>
</dbReference>
<proteinExistence type="inferred from homology"/>
<dbReference type="PROSITE" id="PS50089">
    <property type="entry name" value="ZF_RING_2"/>
    <property type="match status" value="1"/>
</dbReference>
<dbReference type="InterPro" id="IPR013083">
    <property type="entry name" value="Znf_RING/FYVE/PHD"/>
</dbReference>
<evidence type="ECO:0000259" key="10">
    <source>
        <dbReference type="PROSITE" id="PS50089"/>
    </source>
</evidence>
<feature type="region of interest" description="Disordered" evidence="9">
    <location>
        <begin position="33"/>
        <end position="89"/>
    </location>
</feature>
<evidence type="ECO:0000256" key="2">
    <source>
        <dbReference type="ARBA" id="ARBA00009161"/>
    </source>
</evidence>
<feature type="domain" description="RING-type" evidence="10">
    <location>
        <begin position="228"/>
        <end position="265"/>
    </location>
</feature>
<evidence type="ECO:0000256" key="1">
    <source>
        <dbReference type="ARBA" id="ARBA00003777"/>
    </source>
</evidence>
<accession>A0A0B7K6A4</accession>
<evidence type="ECO:0000256" key="4">
    <source>
        <dbReference type="ARBA" id="ARBA00022723"/>
    </source>
</evidence>
<dbReference type="GO" id="GO:0034247">
    <property type="term" value="P:snoRNA splicing"/>
    <property type="evidence" value="ECO:0007669"/>
    <property type="project" value="TreeGrafter"/>
</dbReference>
<dbReference type="InterPro" id="IPR036855">
    <property type="entry name" value="Znf_CCCH_sf"/>
</dbReference>
<evidence type="ECO:0000256" key="7">
    <source>
        <dbReference type="PROSITE-ProRule" id="PRU00723"/>
    </source>
</evidence>
<evidence type="ECO:0000256" key="6">
    <source>
        <dbReference type="ARBA" id="ARBA00022833"/>
    </source>
</evidence>
<evidence type="ECO:0000256" key="5">
    <source>
        <dbReference type="ARBA" id="ARBA00022771"/>
    </source>
</evidence>
<dbReference type="AlphaFoldDB" id="A0A0B7K6A4"/>
<feature type="region of interest" description="Disordered" evidence="9">
    <location>
        <begin position="111"/>
        <end position="134"/>
    </location>
</feature>
<dbReference type="CDD" id="cd16539">
    <property type="entry name" value="RING-HC_RNF113A_B"/>
    <property type="match status" value="1"/>
</dbReference>
<dbReference type="PANTHER" id="PTHR12930:SF0">
    <property type="entry name" value="RING FINGER PROTEIN 113B"/>
    <property type="match status" value="1"/>
</dbReference>
<dbReference type="Pfam" id="PF13920">
    <property type="entry name" value="zf-C3HC4_3"/>
    <property type="match status" value="1"/>
</dbReference>
<organism evidence="12">
    <name type="scientific">Bionectria ochroleuca</name>
    <name type="common">Gliocladium roseum</name>
    <dbReference type="NCBI Taxonomy" id="29856"/>
    <lineage>
        <taxon>Eukaryota</taxon>
        <taxon>Fungi</taxon>
        <taxon>Dikarya</taxon>
        <taxon>Ascomycota</taxon>
        <taxon>Pezizomycotina</taxon>
        <taxon>Sordariomycetes</taxon>
        <taxon>Hypocreomycetidae</taxon>
        <taxon>Hypocreales</taxon>
        <taxon>Bionectriaceae</taxon>
        <taxon>Clonostachys</taxon>
    </lineage>
</organism>
<keyword evidence="6 7" id="KW-0862">Zinc</keyword>
<dbReference type="EMBL" id="CDPU01000017">
    <property type="protein sequence ID" value="CEO50191.1"/>
    <property type="molecule type" value="Genomic_DNA"/>
</dbReference>
<dbReference type="GO" id="GO:0005684">
    <property type="term" value="C:U2-type spliceosomal complex"/>
    <property type="evidence" value="ECO:0007669"/>
    <property type="project" value="TreeGrafter"/>
</dbReference>
<dbReference type="PROSITE" id="PS50103">
    <property type="entry name" value="ZF_C3H1"/>
    <property type="match status" value="1"/>
</dbReference>
<gene>
    <name evidence="12" type="ORF">BN869_000006248_1</name>
</gene>
<comment type="subunit">
    <text evidence="3 8">Associated with the spliceosome.</text>
</comment>
<evidence type="ECO:0000256" key="3">
    <source>
        <dbReference type="ARBA" id="ARBA00011524"/>
    </source>
</evidence>
<feature type="compositionally biased region" description="Basic residues" evidence="9">
    <location>
        <begin position="33"/>
        <end position="46"/>
    </location>
</feature>
<feature type="compositionally biased region" description="Basic and acidic residues" evidence="9">
    <location>
        <begin position="111"/>
        <end position="126"/>
    </location>
</feature>
<name>A0A0B7K6A4_BIOOC</name>
<keyword evidence="8" id="KW-0507">mRNA processing</keyword>
<keyword evidence="8" id="KW-0238">DNA-binding</keyword>
<dbReference type="SUPFAM" id="SSF90229">
    <property type="entry name" value="CCCH zinc finger"/>
    <property type="match status" value="1"/>
</dbReference>
<keyword evidence="8" id="KW-0747">Spliceosome</keyword>
<dbReference type="InterPro" id="IPR017907">
    <property type="entry name" value="Znf_RING_CS"/>
</dbReference>
<dbReference type="GO" id="GO:0006397">
    <property type="term" value="P:mRNA processing"/>
    <property type="evidence" value="ECO:0007669"/>
    <property type="project" value="UniProtKB-KW"/>
</dbReference>
<dbReference type="PROSITE" id="PS00518">
    <property type="entry name" value="ZF_RING_1"/>
    <property type="match status" value="1"/>
</dbReference>
<reference evidence="12" key="1">
    <citation type="submission" date="2015-01" db="EMBL/GenBank/DDBJ databases">
        <authorList>
            <person name="Durling Mikael"/>
        </authorList>
    </citation>
    <scope>NUCLEOTIDE SEQUENCE</scope>
</reference>
<dbReference type="SUPFAM" id="SSF57850">
    <property type="entry name" value="RING/U-box"/>
    <property type="match status" value="1"/>
</dbReference>
<comment type="similarity">
    <text evidence="2 8">Belongs to the CWC24 family.</text>
</comment>
<dbReference type="SMART" id="SM00184">
    <property type="entry name" value="RING"/>
    <property type="match status" value="1"/>
</dbReference>
<dbReference type="InterPro" id="IPR001841">
    <property type="entry name" value="Znf_RING"/>
</dbReference>